<accession>A0ABV5W1Y7</accession>
<keyword evidence="4" id="KW-1185">Reference proteome</keyword>
<dbReference type="PANTHER" id="PTHR22916">
    <property type="entry name" value="GLYCOSYLTRANSFERASE"/>
    <property type="match status" value="1"/>
</dbReference>
<protein>
    <submittedName>
        <fullName evidence="3">Glycosyltransferase family 2 protein</fullName>
    </submittedName>
</protein>
<dbReference type="InterPro" id="IPR001173">
    <property type="entry name" value="Glyco_trans_2-like"/>
</dbReference>
<reference evidence="3 4" key="1">
    <citation type="submission" date="2024-09" db="EMBL/GenBank/DDBJ databases">
        <authorList>
            <person name="Sun Q."/>
            <person name="Mori K."/>
        </authorList>
    </citation>
    <scope>NUCLEOTIDE SEQUENCE [LARGE SCALE GENOMIC DNA]</scope>
    <source>
        <strain evidence="3 4">JCM 12520</strain>
    </source>
</reference>
<dbReference type="SUPFAM" id="SSF53448">
    <property type="entry name" value="Nucleotide-diphospho-sugar transferases"/>
    <property type="match status" value="1"/>
</dbReference>
<sequence>MKPLVSVLIPTYNRPEYFELALTSVLQQTYNSIEIIVCDNSDNDLTGQVVQKYLSAPNGAQIRYVKNASNIGPIANQQQCLDLATGEYINYLMDDDWFHPDKIETMLPYLLHNRSVSLVTARRQLVDQEGRPGDAVPRGQEFRGRFVRNNAISGRKLGRELLLKRNNYIGEPSCVLFRRSALTGPFGTYAGVPASINVDVATWLNLLARHDAVFLAKPLSYLRIHAGQLSQSPPSRLARLCDWIDHSIAWRKDGLLKDKPFVSIMKSCEQPVLHDIPKWDRRTDGLYAPEVIRKLRVWIEAVEGCPELDGLAGAFMATLARLQRRRGQERS</sequence>
<comment type="similarity">
    <text evidence="1">Belongs to the glycosyltransferase 2 family.</text>
</comment>
<evidence type="ECO:0000259" key="2">
    <source>
        <dbReference type="Pfam" id="PF00535"/>
    </source>
</evidence>
<proteinExistence type="inferred from homology"/>
<dbReference type="Pfam" id="PF00535">
    <property type="entry name" value="Glycos_transf_2"/>
    <property type="match status" value="1"/>
</dbReference>
<feature type="domain" description="Glycosyltransferase 2-like" evidence="2">
    <location>
        <begin position="6"/>
        <end position="182"/>
    </location>
</feature>
<evidence type="ECO:0000313" key="3">
    <source>
        <dbReference type="EMBL" id="MFB9754592.1"/>
    </source>
</evidence>
<evidence type="ECO:0000313" key="4">
    <source>
        <dbReference type="Proteomes" id="UP001589619"/>
    </source>
</evidence>
<dbReference type="InterPro" id="IPR029044">
    <property type="entry name" value="Nucleotide-diphossugar_trans"/>
</dbReference>
<dbReference type="RefSeq" id="WP_344909204.1">
    <property type="nucleotide sequence ID" value="NZ_BAAAYO010000008.1"/>
</dbReference>
<dbReference type="Gene3D" id="3.90.550.10">
    <property type="entry name" value="Spore Coat Polysaccharide Biosynthesis Protein SpsA, Chain A"/>
    <property type="match status" value="1"/>
</dbReference>
<organism evidence="3 4">
    <name type="scientific">Paenibacillus hodogayensis</name>
    <dbReference type="NCBI Taxonomy" id="279208"/>
    <lineage>
        <taxon>Bacteria</taxon>
        <taxon>Bacillati</taxon>
        <taxon>Bacillota</taxon>
        <taxon>Bacilli</taxon>
        <taxon>Bacillales</taxon>
        <taxon>Paenibacillaceae</taxon>
        <taxon>Paenibacillus</taxon>
    </lineage>
</organism>
<comment type="caution">
    <text evidence="3">The sequence shown here is derived from an EMBL/GenBank/DDBJ whole genome shotgun (WGS) entry which is preliminary data.</text>
</comment>
<gene>
    <name evidence="3" type="ORF">ACFFNY_23740</name>
</gene>
<dbReference type="PANTHER" id="PTHR22916:SF3">
    <property type="entry name" value="UDP-GLCNAC:BETAGAL BETA-1,3-N-ACETYLGLUCOSAMINYLTRANSFERASE-LIKE PROTEIN 1"/>
    <property type="match status" value="1"/>
</dbReference>
<evidence type="ECO:0000256" key="1">
    <source>
        <dbReference type="ARBA" id="ARBA00006739"/>
    </source>
</evidence>
<dbReference type="Proteomes" id="UP001589619">
    <property type="component" value="Unassembled WGS sequence"/>
</dbReference>
<name>A0ABV5W1Y7_9BACL</name>
<dbReference type="EMBL" id="JBHMAG010000016">
    <property type="protein sequence ID" value="MFB9754592.1"/>
    <property type="molecule type" value="Genomic_DNA"/>
</dbReference>